<dbReference type="Gene3D" id="3.40.50.1820">
    <property type="entry name" value="alpha/beta hydrolase"/>
    <property type="match status" value="1"/>
</dbReference>
<dbReference type="InterPro" id="IPR000073">
    <property type="entry name" value="AB_hydrolase_1"/>
</dbReference>
<gene>
    <name evidence="2" type="ORF">AJAP_30865</name>
</gene>
<protein>
    <recommendedName>
        <fullName evidence="1">AB hydrolase-1 domain-containing protein</fullName>
    </recommendedName>
</protein>
<evidence type="ECO:0000259" key="1">
    <source>
        <dbReference type="Pfam" id="PF00561"/>
    </source>
</evidence>
<dbReference type="eggNOG" id="COG2267">
    <property type="taxonomic scope" value="Bacteria"/>
</dbReference>
<name>A0A075V7Z1_9PSEU</name>
<dbReference type="RefSeq" id="WP_038517733.1">
    <property type="nucleotide sequence ID" value="NZ_CP008953.1"/>
</dbReference>
<feature type="domain" description="AB hydrolase-1" evidence="1">
    <location>
        <begin position="50"/>
        <end position="298"/>
    </location>
</feature>
<dbReference type="GO" id="GO:0003824">
    <property type="term" value="F:catalytic activity"/>
    <property type="evidence" value="ECO:0007669"/>
    <property type="project" value="UniProtKB-ARBA"/>
</dbReference>
<dbReference type="InterPro" id="IPR029058">
    <property type="entry name" value="AB_hydrolase_fold"/>
</dbReference>
<dbReference type="PANTHER" id="PTHR43798">
    <property type="entry name" value="MONOACYLGLYCEROL LIPASE"/>
    <property type="match status" value="1"/>
</dbReference>
<evidence type="ECO:0000313" key="2">
    <source>
        <dbReference type="EMBL" id="AIG78995.1"/>
    </source>
</evidence>
<dbReference type="SUPFAM" id="SSF53474">
    <property type="entry name" value="alpha/beta-Hydrolases"/>
    <property type="match status" value="1"/>
</dbReference>
<dbReference type="Pfam" id="PF00561">
    <property type="entry name" value="Abhydrolase_1"/>
    <property type="match status" value="1"/>
</dbReference>
<proteinExistence type="predicted"/>
<dbReference type="InterPro" id="IPR050266">
    <property type="entry name" value="AB_hydrolase_sf"/>
</dbReference>
<sequence length="311" mass="33992">MKNRDGYFPFELELEPECLGLVRGAASTTFGELHYVRTAEEARSGTQVTLFVHGVANDWSTWTPLLRQAEKDGVDLGDVILVDLPGFGESQNRKSDLESGEVGRVLMELVADCGYHSCRLVGHSMGGFLVLDMAGRGDDRIRSVHLVAGAYFSVIETVQNPLRSLVLLKKVAIAYWMQSVLAALGRPGLRMVKVGSAIGLLPLALNGFLAHPWGIGKSFRKSLVKGMRPDQFVLAAQNGLDYDPDQHWSEISCPIHAAFGVEDKLVPPRDMVRLAAICESAKTVLVGDSAHFPHVERPRETLAVLFETALS</sequence>
<dbReference type="PANTHER" id="PTHR43798:SF33">
    <property type="entry name" value="HYDROLASE, PUTATIVE (AFU_ORTHOLOGUE AFUA_2G14860)-RELATED"/>
    <property type="match status" value="1"/>
</dbReference>
<dbReference type="Proteomes" id="UP000028492">
    <property type="component" value="Chromosome"/>
</dbReference>
<dbReference type="EMBL" id="CP008953">
    <property type="protein sequence ID" value="AIG78995.1"/>
    <property type="molecule type" value="Genomic_DNA"/>
</dbReference>
<dbReference type="KEGG" id="aja:AJAP_30865"/>
<dbReference type="GO" id="GO:0016020">
    <property type="term" value="C:membrane"/>
    <property type="evidence" value="ECO:0007669"/>
    <property type="project" value="TreeGrafter"/>
</dbReference>
<organism evidence="2 3">
    <name type="scientific">Amycolatopsis japonica</name>
    <dbReference type="NCBI Taxonomy" id="208439"/>
    <lineage>
        <taxon>Bacteria</taxon>
        <taxon>Bacillati</taxon>
        <taxon>Actinomycetota</taxon>
        <taxon>Actinomycetes</taxon>
        <taxon>Pseudonocardiales</taxon>
        <taxon>Pseudonocardiaceae</taxon>
        <taxon>Amycolatopsis</taxon>
        <taxon>Amycolatopsis japonica group</taxon>
    </lineage>
</organism>
<accession>A0A075V7Z1</accession>
<dbReference type="HOGENOM" id="CLU_870689_0_0_11"/>
<reference evidence="2 3" key="1">
    <citation type="journal article" date="2014" name="J. Biotechnol.">
        <title>Complete genome sequence of the actinobacterium Amycolatopsis japonica MG417-CF17(T) (=DSM 44213T) producing (S,S)-N,N'-ethylenediaminedisuccinic acid.</title>
        <authorList>
            <person name="Stegmann E."/>
            <person name="Albersmeier A."/>
            <person name="Spohn M."/>
            <person name="Gert H."/>
            <person name="Weber T."/>
            <person name="Wohlleben W."/>
            <person name="Kalinowski J."/>
            <person name="Ruckert C."/>
        </authorList>
    </citation>
    <scope>NUCLEOTIDE SEQUENCE [LARGE SCALE GENOMIC DNA]</scope>
    <source>
        <strain evidence="3">MG417-CF17 (DSM 44213)</strain>
    </source>
</reference>
<dbReference type="STRING" id="208439.AJAP_30865"/>
<keyword evidence="3" id="KW-1185">Reference proteome</keyword>
<dbReference type="AlphaFoldDB" id="A0A075V7Z1"/>
<evidence type="ECO:0000313" key="3">
    <source>
        <dbReference type="Proteomes" id="UP000028492"/>
    </source>
</evidence>